<dbReference type="KEGG" id="tjr:TherJR_1187"/>
<dbReference type="eggNOG" id="COG2385">
    <property type="taxonomic scope" value="Bacteria"/>
</dbReference>
<evidence type="ECO:0000313" key="3">
    <source>
        <dbReference type="EMBL" id="ADG82051.1"/>
    </source>
</evidence>
<gene>
    <name evidence="3" type="ordered locus">TherJR_1187</name>
</gene>
<dbReference type="AlphaFoldDB" id="D5XEI0"/>
<evidence type="ECO:0000313" key="4">
    <source>
        <dbReference type="Proteomes" id="UP000002377"/>
    </source>
</evidence>
<dbReference type="Pfam" id="PF08486">
    <property type="entry name" value="SpoIID"/>
    <property type="match status" value="1"/>
</dbReference>
<dbReference type="InterPro" id="IPR013693">
    <property type="entry name" value="SpoIID/LytB_N"/>
</dbReference>
<sequence length="493" mass="53142" precursor="true">MLPMSKALKYAIKKGTIALALMLCASFLSGNTGSAEAAIPKTIRIGVIASTGKAAYKNAGIVKFTVQGNYQVIDAGALPPLNVLGDMEEGSSWQVAYLTTGIQVIRDGQPLIITPGPIVIQEKSHSGSNLVVLQSYTPNGSTTETAINKRYRGNMEFKLGSGYLTGINDLPLEEYLYGVVPREMSNNWPIEALKAQALAARTYAVVNYNKRIALGFNLLDTPDDQAYGGYDSEGAQATQAVQETQGEIITYRGEPISAVYHSNSGGHTEDNENVWSGPALPYLRGKPDPYSLKCKFGSWTYETVATGTDALGRLGVQDKLRQIDPNFGTLADIELIKYPSGRVKKIVITDSAGYTIEKTGSEFGKLFNPSFYTYLNEQSFMSNFFSVEFLQQNSLTVVDAAGNTRSVTGQSGLMAVSGDGTVSSLDGGSAGVYGTDGTNTVKLTVFPEQIVFKGHGWGHGVGMSQWGAYQMAKEGKTYRDIITFYYTGVEISK</sequence>
<dbReference type="NCBIfam" id="TIGR02669">
    <property type="entry name" value="SpoIID_LytB"/>
    <property type="match status" value="1"/>
</dbReference>
<dbReference type="GO" id="GO:0030435">
    <property type="term" value="P:sporulation resulting in formation of a cellular spore"/>
    <property type="evidence" value="ECO:0007669"/>
    <property type="project" value="InterPro"/>
</dbReference>
<dbReference type="OrthoDB" id="9794671at2"/>
<evidence type="ECO:0000256" key="1">
    <source>
        <dbReference type="SAM" id="SignalP"/>
    </source>
</evidence>
<feature type="signal peptide" evidence="1">
    <location>
        <begin position="1"/>
        <end position="37"/>
    </location>
</feature>
<organism evidence="3 4">
    <name type="scientific">Thermincola potens (strain JR)</name>
    <dbReference type="NCBI Taxonomy" id="635013"/>
    <lineage>
        <taxon>Bacteria</taxon>
        <taxon>Bacillati</taxon>
        <taxon>Bacillota</taxon>
        <taxon>Clostridia</taxon>
        <taxon>Eubacteriales</taxon>
        <taxon>Thermincolaceae</taxon>
        <taxon>Thermincola</taxon>
    </lineage>
</organism>
<dbReference type="Proteomes" id="UP000002377">
    <property type="component" value="Chromosome"/>
</dbReference>
<accession>D5XEI0</accession>
<proteinExistence type="predicted"/>
<keyword evidence="1" id="KW-0732">Signal</keyword>
<dbReference type="EMBL" id="CP002028">
    <property type="protein sequence ID" value="ADG82051.1"/>
    <property type="molecule type" value="Genomic_DNA"/>
</dbReference>
<dbReference type="GO" id="GO:0030288">
    <property type="term" value="C:outer membrane-bounded periplasmic space"/>
    <property type="evidence" value="ECO:0007669"/>
    <property type="project" value="TreeGrafter"/>
</dbReference>
<feature type="domain" description="Sporulation stage II protein D amidase enhancer LytB N-terminal" evidence="2">
    <location>
        <begin position="163"/>
        <end position="251"/>
    </location>
</feature>
<name>D5XEI0_THEPJ</name>
<dbReference type="STRING" id="635013.TherJR_1187"/>
<dbReference type="InterPro" id="IPR051922">
    <property type="entry name" value="Bact_Sporulation_Assoc"/>
</dbReference>
<keyword evidence="4" id="KW-1185">Reference proteome</keyword>
<dbReference type="PANTHER" id="PTHR30032">
    <property type="entry name" value="N-ACETYLMURAMOYL-L-ALANINE AMIDASE-RELATED"/>
    <property type="match status" value="1"/>
</dbReference>
<protein>
    <submittedName>
        <fullName evidence="3">SpoIID/LytB domain protein</fullName>
    </submittedName>
</protein>
<evidence type="ECO:0000259" key="2">
    <source>
        <dbReference type="Pfam" id="PF08486"/>
    </source>
</evidence>
<reference evidence="3 4" key="1">
    <citation type="submission" date="2010-05" db="EMBL/GenBank/DDBJ databases">
        <title>Complete sequence of Thermincola sp. JR.</title>
        <authorList>
            <consortium name="US DOE Joint Genome Institute"/>
            <person name="Lucas S."/>
            <person name="Copeland A."/>
            <person name="Lapidus A."/>
            <person name="Cheng J.-F."/>
            <person name="Bruce D."/>
            <person name="Goodwin L."/>
            <person name="Pitluck S."/>
            <person name="Chertkov O."/>
            <person name="Detter J.C."/>
            <person name="Han C."/>
            <person name="Tapia R."/>
            <person name="Land M."/>
            <person name="Hauser L."/>
            <person name="Kyrpides N."/>
            <person name="Mikhailova N."/>
            <person name="Hazen T.C."/>
            <person name="Woyke T."/>
        </authorList>
    </citation>
    <scope>NUCLEOTIDE SEQUENCE [LARGE SCALE GENOMIC DNA]</scope>
    <source>
        <strain evidence="3 4">JR</strain>
    </source>
</reference>
<dbReference type="RefSeq" id="WP_013120070.1">
    <property type="nucleotide sequence ID" value="NC_014152.1"/>
</dbReference>
<dbReference type="InterPro" id="IPR013486">
    <property type="entry name" value="SpoIID/LytB"/>
</dbReference>
<dbReference type="HOGENOM" id="CLU_021203_3_0_9"/>
<dbReference type="PANTHER" id="PTHR30032:SF4">
    <property type="entry name" value="AMIDASE ENHANCER"/>
    <property type="match status" value="1"/>
</dbReference>
<feature type="chain" id="PRO_5003080051" evidence="1">
    <location>
        <begin position="38"/>
        <end position="493"/>
    </location>
</feature>